<evidence type="ECO:0000256" key="5">
    <source>
        <dbReference type="ARBA" id="ARBA00022989"/>
    </source>
</evidence>
<evidence type="ECO:0000313" key="11">
    <source>
        <dbReference type="EnsemblMetazoa" id="CLYHEMP017667.4"/>
    </source>
</evidence>
<dbReference type="Pfam" id="PF00876">
    <property type="entry name" value="Innexin"/>
    <property type="match status" value="1"/>
</dbReference>
<evidence type="ECO:0000256" key="4">
    <source>
        <dbReference type="ARBA" id="ARBA00022692"/>
    </source>
</evidence>
<proteinExistence type="inferred from homology"/>
<evidence type="ECO:0000256" key="8">
    <source>
        <dbReference type="ARBA" id="ARBA00023303"/>
    </source>
</evidence>
<sequence>MSFVATDLKGLLTLNIKSRHDGYLDQYNRIFMVKLLMVTTIVMGLSWYGDSINCIIPEAHGISGGFVSQTCWIQGVYVYKELKDRIDEVAYYGIPKDITLDGYLTNTENKELCPMHPKLDKKPSEHCTHMHKTFFLQYQYFPFLVASFAILFYVPYIFFRTANADLISLKNNIKEGEADAENIAKHYFSKTTNPQRNNMLRIVFNILIKILYLVANLVCFLGLDRLLNGEYIGYGNKWIQWSSLDNAVQYDYMGMRDHPKPGNILLPPFGYCEVRASAKDIKESYANQHKFVCELSQNILYQYALVVLWFALIIGIVVSVIGLLLLIIHYIVGVFGIKADGPVAKRIFKTLSFRELEYLEFIRKRDIVLYGEILDHLKNDRLHEVAPPSNRDDAPLYPSLPNKDRYPDEQKRPDYDGGY</sequence>
<dbReference type="AlphaFoldDB" id="A0A7M5X474"/>
<dbReference type="OrthoDB" id="6018771at2759"/>
<evidence type="ECO:0000256" key="9">
    <source>
        <dbReference type="RuleBase" id="RU010713"/>
    </source>
</evidence>
<comment type="similarity">
    <text evidence="9">Belongs to the pannexin family.</text>
</comment>
<keyword evidence="7 9" id="KW-0472">Membrane</keyword>
<dbReference type="InterPro" id="IPR000990">
    <property type="entry name" value="Innexin"/>
</dbReference>
<evidence type="ECO:0000256" key="1">
    <source>
        <dbReference type="ARBA" id="ARBA00004651"/>
    </source>
</evidence>
<feature type="region of interest" description="Disordered" evidence="10">
    <location>
        <begin position="385"/>
        <end position="419"/>
    </location>
</feature>
<keyword evidence="5 9" id="KW-1133">Transmembrane helix</keyword>
<protein>
    <recommendedName>
        <fullName evidence="9">Innexin</fullName>
    </recommendedName>
</protein>
<feature type="transmembrane region" description="Helical" evidence="9">
    <location>
        <begin position="202"/>
        <end position="223"/>
    </location>
</feature>
<keyword evidence="6 9" id="KW-0406">Ion transport</keyword>
<evidence type="ECO:0000313" key="12">
    <source>
        <dbReference type="Proteomes" id="UP000594262"/>
    </source>
</evidence>
<feature type="transmembrane region" description="Helical" evidence="9">
    <location>
        <begin position="27"/>
        <end position="48"/>
    </location>
</feature>
<evidence type="ECO:0000256" key="6">
    <source>
        <dbReference type="ARBA" id="ARBA00023065"/>
    </source>
</evidence>
<organism evidence="11 12">
    <name type="scientific">Clytia hemisphaerica</name>
    <dbReference type="NCBI Taxonomy" id="252671"/>
    <lineage>
        <taxon>Eukaryota</taxon>
        <taxon>Metazoa</taxon>
        <taxon>Cnidaria</taxon>
        <taxon>Hydrozoa</taxon>
        <taxon>Hydroidolina</taxon>
        <taxon>Leptothecata</taxon>
        <taxon>Obeliida</taxon>
        <taxon>Clytiidae</taxon>
        <taxon>Clytia</taxon>
    </lineage>
</organism>
<keyword evidence="3" id="KW-1003">Cell membrane</keyword>
<accession>A0A7M5X474</accession>
<evidence type="ECO:0000256" key="7">
    <source>
        <dbReference type="ARBA" id="ARBA00023136"/>
    </source>
</evidence>
<comment type="subcellular location">
    <subcellularLocation>
        <location evidence="1 9">Cell membrane</location>
        <topology evidence="1 9">Multi-pass membrane protein</topology>
    </subcellularLocation>
</comment>
<keyword evidence="8 9" id="KW-0407">Ion channel</keyword>
<keyword evidence="12" id="KW-1185">Reference proteome</keyword>
<comment type="function">
    <text evidence="9">Structural component of the gap junctions.</text>
</comment>
<name>A0A7M5X474_9CNID</name>
<dbReference type="PANTHER" id="PTHR11893">
    <property type="entry name" value="INNEXIN"/>
    <property type="match status" value="1"/>
</dbReference>
<keyword evidence="2 9" id="KW-0813">Transport</keyword>
<feature type="transmembrane region" description="Helical" evidence="9">
    <location>
        <begin position="306"/>
        <end position="337"/>
    </location>
</feature>
<evidence type="ECO:0000256" key="2">
    <source>
        <dbReference type="ARBA" id="ARBA00022448"/>
    </source>
</evidence>
<dbReference type="GO" id="GO:0005921">
    <property type="term" value="C:gap junction"/>
    <property type="evidence" value="ECO:0007669"/>
    <property type="project" value="UniProtKB-UniRule"/>
</dbReference>
<dbReference type="Proteomes" id="UP000594262">
    <property type="component" value="Unplaced"/>
</dbReference>
<feature type="compositionally biased region" description="Basic and acidic residues" evidence="10">
    <location>
        <begin position="385"/>
        <end position="394"/>
    </location>
</feature>
<evidence type="ECO:0000256" key="10">
    <source>
        <dbReference type="SAM" id="MobiDB-lite"/>
    </source>
</evidence>
<evidence type="ECO:0000256" key="3">
    <source>
        <dbReference type="ARBA" id="ARBA00022475"/>
    </source>
</evidence>
<dbReference type="PROSITE" id="PS51013">
    <property type="entry name" value="PANNEXIN"/>
    <property type="match status" value="1"/>
</dbReference>
<dbReference type="EnsemblMetazoa" id="CLYHEMT017667.4">
    <property type="protein sequence ID" value="CLYHEMP017667.4"/>
    <property type="gene ID" value="CLYHEMG017667"/>
</dbReference>
<gene>
    <name evidence="9" type="primary">inx</name>
</gene>
<dbReference type="GO" id="GO:0005886">
    <property type="term" value="C:plasma membrane"/>
    <property type="evidence" value="ECO:0007669"/>
    <property type="project" value="UniProtKB-SubCell"/>
</dbReference>
<feature type="compositionally biased region" description="Basic and acidic residues" evidence="10">
    <location>
        <begin position="402"/>
        <end position="419"/>
    </location>
</feature>
<keyword evidence="4 9" id="KW-0812">Transmembrane</keyword>
<dbReference type="PANTHER" id="PTHR11893:SF36">
    <property type="entry name" value="INNEXIN-5"/>
    <property type="match status" value="1"/>
</dbReference>
<dbReference type="GO" id="GO:0034220">
    <property type="term" value="P:monoatomic ion transmembrane transport"/>
    <property type="evidence" value="ECO:0007669"/>
    <property type="project" value="UniProtKB-KW"/>
</dbReference>
<reference evidence="11" key="1">
    <citation type="submission" date="2021-01" db="UniProtKB">
        <authorList>
            <consortium name="EnsemblMetazoa"/>
        </authorList>
    </citation>
    <scope>IDENTIFICATION</scope>
</reference>
<feature type="transmembrane region" description="Helical" evidence="9">
    <location>
        <begin position="140"/>
        <end position="159"/>
    </location>
</feature>
<dbReference type="GO" id="GO:0005243">
    <property type="term" value="F:gap junction channel activity"/>
    <property type="evidence" value="ECO:0007669"/>
    <property type="project" value="TreeGrafter"/>
</dbReference>